<accession>A0AC34QZP6</accession>
<reference evidence="2" key="1">
    <citation type="submission" date="2022-11" db="UniProtKB">
        <authorList>
            <consortium name="WormBaseParasite"/>
        </authorList>
    </citation>
    <scope>IDENTIFICATION</scope>
</reference>
<proteinExistence type="predicted"/>
<dbReference type="Proteomes" id="UP000887576">
    <property type="component" value="Unplaced"/>
</dbReference>
<evidence type="ECO:0000313" key="1">
    <source>
        <dbReference type="Proteomes" id="UP000887576"/>
    </source>
</evidence>
<dbReference type="WBParaSite" id="JU765_v2.g21.t1">
    <property type="protein sequence ID" value="JU765_v2.g21.t1"/>
    <property type="gene ID" value="JU765_v2.g21"/>
</dbReference>
<organism evidence="1 2">
    <name type="scientific">Panagrolaimus sp. JU765</name>
    <dbReference type="NCBI Taxonomy" id="591449"/>
    <lineage>
        <taxon>Eukaryota</taxon>
        <taxon>Metazoa</taxon>
        <taxon>Ecdysozoa</taxon>
        <taxon>Nematoda</taxon>
        <taxon>Chromadorea</taxon>
        <taxon>Rhabditida</taxon>
        <taxon>Tylenchina</taxon>
        <taxon>Panagrolaimomorpha</taxon>
        <taxon>Panagrolaimoidea</taxon>
        <taxon>Panagrolaimidae</taxon>
        <taxon>Panagrolaimus</taxon>
    </lineage>
</organism>
<protein>
    <submittedName>
        <fullName evidence="2">Uncharacterized protein</fullName>
    </submittedName>
</protein>
<evidence type="ECO:0000313" key="2">
    <source>
        <dbReference type="WBParaSite" id="JU765_v2.g21.t1"/>
    </source>
</evidence>
<name>A0AC34QZP6_9BILA</name>
<sequence length="137" mass="16293">MTCLSLFQFDKALDLAVKSKMHVDTVLGYRQRYLEKTGRKETDPKYLKQLAEVEIDWQHIQEKVKEDYEKEKHGINNRCPSLELTTGNKVRNRLRIIFTKLLHARGQACHKYDNDPYFERVIQKVPIMCHWLTRGCI</sequence>